<comment type="caution">
    <text evidence="3">The sequence shown here is derived from an EMBL/GenBank/DDBJ whole genome shotgun (WGS) entry which is preliminary data.</text>
</comment>
<accession>A0A1F6BZ27</accession>
<dbReference type="Pfam" id="PF08443">
    <property type="entry name" value="RimK"/>
    <property type="match status" value="1"/>
</dbReference>
<dbReference type="GO" id="GO:0016879">
    <property type="term" value="F:ligase activity, forming carbon-nitrogen bonds"/>
    <property type="evidence" value="ECO:0007669"/>
    <property type="project" value="TreeGrafter"/>
</dbReference>
<proteinExistence type="predicted"/>
<sequence>MKIALVAARPIFEIKELHKELSSRGHEVVMWPLDDLTPEQFVNGSLVEAWSGFDLIYYRSGMSDAGIEMLPRLLGDRPDRLVNQVFIKYPLSRHKIYQAFAAIEGGLPVPPMFIGRNVPFAKLTAELGLPFIVKGAQGIQGNRVFLASDEQNYTTLLETVEGDVLMQKFIPNNGDYRVFTIGGEVYQIFKRVAENGSFKNNMSLGAKGEPVVDLELRERLGNIATKIVRALNIEIGGVDIIESAVDGNLFFLEVNVNPGWAGLDSTLGTNTASAIADYFESRIKSSSTATL</sequence>
<organism evidence="3 4">
    <name type="scientific">Candidatus Kaiserbacteria bacterium RIFCSPHIGHO2_01_FULL_46_22</name>
    <dbReference type="NCBI Taxonomy" id="1798475"/>
    <lineage>
        <taxon>Bacteria</taxon>
        <taxon>Candidatus Kaiseribacteriota</taxon>
    </lineage>
</organism>
<dbReference type="GO" id="GO:0005524">
    <property type="term" value="F:ATP binding"/>
    <property type="evidence" value="ECO:0007669"/>
    <property type="project" value="UniProtKB-UniRule"/>
</dbReference>
<dbReference type="InterPro" id="IPR013651">
    <property type="entry name" value="ATP-grasp_RimK-type"/>
</dbReference>
<name>A0A1F6BZ27_9BACT</name>
<dbReference type="SUPFAM" id="SSF56059">
    <property type="entry name" value="Glutathione synthetase ATP-binding domain-like"/>
    <property type="match status" value="1"/>
</dbReference>
<reference evidence="3 4" key="1">
    <citation type="journal article" date="2016" name="Nat. Commun.">
        <title>Thousands of microbial genomes shed light on interconnected biogeochemical processes in an aquifer system.</title>
        <authorList>
            <person name="Anantharaman K."/>
            <person name="Brown C.T."/>
            <person name="Hug L.A."/>
            <person name="Sharon I."/>
            <person name="Castelle C.J."/>
            <person name="Probst A.J."/>
            <person name="Thomas B.C."/>
            <person name="Singh A."/>
            <person name="Wilkins M.J."/>
            <person name="Karaoz U."/>
            <person name="Brodie E.L."/>
            <person name="Williams K.H."/>
            <person name="Hubbard S.S."/>
            <person name="Banfield J.F."/>
        </authorList>
    </citation>
    <scope>NUCLEOTIDE SEQUENCE [LARGE SCALE GENOMIC DNA]</scope>
</reference>
<dbReference type="AlphaFoldDB" id="A0A1F6BZ27"/>
<keyword evidence="1" id="KW-0547">Nucleotide-binding</keyword>
<dbReference type="PANTHER" id="PTHR21621:SF0">
    <property type="entry name" value="BETA-CITRYLGLUTAMATE SYNTHASE B-RELATED"/>
    <property type="match status" value="1"/>
</dbReference>
<dbReference type="GO" id="GO:0005737">
    <property type="term" value="C:cytoplasm"/>
    <property type="evidence" value="ECO:0007669"/>
    <property type="project" value="TreeGrafter"/>
</dbReference>
<dbReference type="EMBL" id="MFKO01000002">
    <property type="protein sequence ID" value="OGG41767.1"/>
    <property type="molecule type" value="Genomic_DNA"/>
</dbReference>
<dbReference type="GO" id="GO:0046872">
    <property type="term" value="F:metal ion binding"/>
    <property type="evidence" value="ECO:0007669"/>
    <property type="project" value="InterPro"/>
</dbReference>
<dbReference type="Gene3D" id="3.30.470.20">
    <property type="entry name" value="ATP-grasp fold, B domain"/>
    <property type="match status" value="1"/>
</dbReference>
<evidence type="ECO:0000256" key="1">
    <source>
        <dbReference type="PROSITE-ProRule" id="PRU00409"/>
    </source>
</evidence>
<dbReference type="PROSITE" id="PS50975">
    <property type="entry name" value="ATP_GRASP"/>
    <property type="match status" value="1"/>
</dbReference>
<dbReference type="STRING" id="1798475.A2837_00955"/>
<evidence type="ECO:0000313" key="3">
    <source>
        <dbReference type="EMBL" id="OGG41767.1"/>
    </source>
</evidence>
<dbReference type="PANTHER" id="PTHR21621">
    <property type="entry name" value="RIBOSOMAL PROTEIN S6 MODIFICATION PROTEIN"/>
    <property type="match status" value="1"/>
</dbReference>
<dbReference type="Proteomes" id="UP000176322">
    <property type="component" value="Unassembled WGS sequence"/>
</dbReference>
<evidence type="ECO:0000313" key="4">
    <source>
        <dbReference type="Proteomes" id="UP000176322"/>
    </source>
</evidence>
<gene>
    <name evidence="3" type="ORF">A2837_00955</name>
</gene>
<protein>
    <recommendedName>
        <fullName evidence="2">ATP-grasp domain-containing protein</fullName>
    </recommendedName>
</protein>
<keyword evidence="1" id="KW-0067">ATP-binding</keyword>
<dbReference type="InterPro" id="IPR011761">
    <property type="entry name" value="ATP-grasp"/>
</dbReference>
<feature type="domain" description="ATP-grasp" evidence="2">
    <location>
        <begin position="99"/>
        <end position="280"/>
    </location>
</feature>
<evidence type="ECO:0000259" key="2">
    <source>
        <dbReference type="PROSITE" id="PS50975"/>
    </source>
</evidence>